<dbReference type="Gene3D" id="1.10.3820.10">
    <property type="entry name" value="Di-heme elbow motif domain"/>
    <property type="match status" value="1"/>
</dbReference>
<accession>A0A4Q0YG38</accession>
<evidence type="ECO:0000256" key="8">
    <source>
        <dbReference type="ARBA" id="ARBA00022982"/>
    </source>
</evidence>
<keyword evidence="10" id="KW-0408">Iron</keyword>
<proteinExistence type="inferred from homology"/>
<dbReference type="GO" id="GO:0005886">
    <property type="term" value="C:plasma membrane"/>
    <property type="evidence" value="ECO:0007669"/>
    <property type="project" value="UniProtKB-SubCell"/>
</dbReference>
<keyword evidence="3" id="KW-0813">Transport</keyword>
<organism evidence="13 14">
    <name type="scientific">Halarcobacter ebronensis</name>
    <dbReference type="NCBI Taxonomy" id="1462615"/>
    <lineage>
        <taxon>Bacteria</taxon>
        <taxon>Pseudomonadati</taxon>
        <taxon>Campylobacterota</taxon>
        <taxon>Epsilonproteobacteria</taxon>
        <taxon>Campylobacterales</taxon>
        <taxon>Arcobacteraceae</taxon>
        <taxon>Halarcobacter</taxon>
    </lineage>
</organism>
<evidence type="ECO:0000256" key="10">
    <source>
        <dbReference type="ARBA" id="ARBA00023004"/>
    </source>
</evidence>
<evidence type="ECO:0000256" key="11">
    <source>
        <dbReference type="ARBA" id="ARBA00023136"/>
    </source>
</evidence>
<dbReference type="InterPro" id="IPR051174">
    <property type="entry name" value="Cytochrome_c-type_ET"/>
</dbReference>
<comment type="caution">
    <text evidence="13">The sequence shown here is derived from an EMBL/GenBank/DDBJ whole genome shotgun (WGS) entry which is preliminary data.</text>
</comment>
<evidence type="ECO:0000313" key="14">
    <source>
        <dbReference type="Proteomes" id="UP000290172"/>
    </source>
</evidence>
<dbReference type="AlphaFoldDB" id="A0A4Q0YG38"/>
<dbReference type="PANTHER" id="PTHR30333:SF1">
    <property type="entry name" value="CYTOCHROME C-TYPE PROTEIN NAPC"/>
    <property type="match status" value="1"/>
</dbReference>
<keyword evidence="7" id="KW-0479">Metal-binding</keyword>
<evidence type="ECO:0000256" key="1">
    <source>
        <dbReference type="ARBA" id="ARBA00004236"/>
    </source>
</evidence>
<evidence type="ECO:0000256" key="5">
    <source>
        <dbReference type="ARBA" id="ARBA00022617"/>
    </source>
</evidence>
<dbReference type="Pfam" id="PF03264">
    <property type="entry name" value="Cytochrom_NNT"/>
    <property type="match status" value="1"/>
</dbReference>
<evidence type="ECO:0000256" key="7">
    <source>
        <dbReference type="ARBA" id="ARBA00022723"/>
    </source>
</evidence>
<keyword evidence="4" id="KW-1003">Cell membrane</keyword>
<comment type="similarity">
    <text evidence="2">Belongs to the NapC/NirT/NrfH family.</text>
</comment>
<keyword evidence="9" id="KW-1133">Transmembrane helix</keyword>
<dbReference type="SUPFAM" id="SSF48695">
    <property type="entry name" value="Multiheme cytochromes"/>
    <property type="match status" value="1"/>
</dbReference>
<evidence type="ECO:0000256" key="2">
    <source>
        <dbReference type="ARBA" id="ARBA00007395"/>
    </source>
</evidence>
<dbReference type="RefSeq" id="WP_128978638.1">
    <property type="nucleotide sequence ID" value="NZ_PDKJ01000002.1"/>
</dbReference>
<dbReference type="InterPro" id="IPR005126">
    <property type="entry name" value="NapC/NirT_cyt_c_N"/>
</dbReference>
<keyword evidence="6" id="KW-0812">Transmembrane</keyword>
<reference evidence="13 14" key="1">
    <citation type="submission" date="2017-10" db="EMBL/GenBank/DDBJ databases">
        <title>Genomics of the genus Arcobacter.</title>
        <authorList>
            <person name="Perez-Cataluna A."/>
            <person name="Figueras M.J."/>
        </authorList>
    </citation>
    <scope>NUCLEOTIDE SEQUENCE [LARGE SCALE GENOMIC DNA]</scope>
    <source>
        <strain evidence="13 14">CECT 8993</strain>
    </source>
</reference>
<dbReference type="PANTHER" id="PTHR30333">
    <property type="entry name" value="CYTOCHROME C-TYPE PROTEIN"/>
    <property type="match status" value="1"/>
</dbReference>
<gene>
    <name evidence="13" type="ORF">CRV08_02230</name>
</gene>
<evidence type="ECO:0000256" key="9">
    <source>
        <dbReference type="ARBA" id="ARBA00022989"/>
    </source>
</evidence>
<dbReference type="EMBL" id="PDKJ01000002">
    <property type="protein sequence ID" value="RXJ69542.1"/>
    <property type="molecule type" value="Genomic_DNA"/>
</dbReference>
<feature type="domain" description="NapC/NirT cytochrome c N-terminal" evidence="12">
    <location>
        <begin position="3"/>
        <end position="165"/>
    </location>
</feature>
<evidence type="ECO:0000259" key="12">
    <source>
        <dbReference type="Pfam" id="PF03264"/>
    </source>
</evidence>
<sequence length="202" mass="22929">MKKLIFIGIGGVIIGLLLSLVTHTGLHMTSNDKFCVVCHEMRPMVAAYENDVHGGKGKVGIKVSCVSCHLPEDNLLEYIAIKARNGLIEGTEHFFGDVDSINWQENRKKRKEFVYDKGCINCHTTYKTNSAISKKGLQMHEHYDSLKNTDKKISCASCHVEVGHTGLRSMINYYNPEYDFYKNKLDKIKESVDKKLTEELNK</sequence>
<evidence type="ECO:0000313" key="13">
    <source>
        <dbReference type="EMBL" id="RXJ69542.1"/>
    </source>
</evidence>
<dbReference type="GO" id="GO:0009055">
    <property type="term" value="F:electron transfer activity"/>
    <property type="evidence" value="ECO:0007669"/>
    <property type="project" value="TreeGrafter"/>
</dbReference>
<name>A0A4Q0YG38_9BACT</name>
<dbReference type="Proteomes" id="UP000290172">
    <property type="component" value="Unassembled WGS sequence"/>
</dbReference>
<keyword evidence="11" id="KW-0472">Membrane</keyword>
<evidence type="ECO:0000256" key="3">
    <source>
        <dbReference type="ARBA" id="ARBA00022448"/>
    </source>
</evidence>
<keyword evidence="8" id="KW-0249">Electron transport</keyword>
<keyword evidence="5" id="KW-0349">Heme</keyword>
<comment type="subcellular location">
    <subcellularLocation>
        <location evidence="1">Cell membrane</location>
    </subcellularLocation>
</comment>
<protein>
    <submittedName>
        <fullName evidence="13">Cytochrome C</fullName>
    </submittedName>
</protein>
<dbReference type="InterPro" id="IPR036280">
    <property type="entry name" value="Multihaem_cyt_sf"/>
</dbReference>
<evidence type="ECO:0000256" key="6">
    <source>
        <dbReference type="ARBA" id="ARBA00022692"/>
    </source>
</evidence>
<evidence type="ECO:0000256" key="4">
    <source>
        <dbReference type="ARBA" id="ARBA00022475"/>
    </source>
</evidence>
<dbReference type="GO" id="GO:0009061">
    <property type="term" value="P:anaerobic respiration"/>
    <property type="evidence" value="ECO:0007669"/>
    <property type="project" value="TreeGrafter"/>
</dbReference>
<dbReference type="GO" id="GO:0046872">
    <property type="term" value="F:metal ion binding"/>
    <property type="evidence" value="ECO:0007669"/>
    <property type="project" value="UniProtKB-KW"/>
</dbReference>
<dbReference type="InterPro" id="IPR038266">
    <property type="entry name" value="NapC/NirT_cytc_sf"/>
</dbReference>